<dbReference type="InterPro" id="IPR003582">
    <property type="entry name" value="ShKT_dom"/>
</dbReference>
<evidence type="ECO:0000256" key="1">
    <source>
        <dbReference type="PROSITE-ProRule" id="PRU01005"/>
    </source>
</evidence>
<dbReference type="PANTHER" id="PTHR21724">
    <property type="entry name" value="SHKT DOMAIN-CONTAINING PROTEIN"/>
    <property type="match status" value="1"/>
</dbReference>
<dbReference type="Pfam" id="PF01549">
    <property type="entry name" value="ShK"/>
    <property type="match status" value="5"/>
</dbReference>
<feature type="domain" description="ShKT" evidence="3">
    <location>
        <begin position="159"/>
        <end position="193"/>
    </location>
</feature>
<proteinExistence type="predicted"/>
<organism evidence="4 5">
    <name type="scientific">Orchesella dallaii</name>
    <dbReference type="NCBI Taxonomy" id="48710"/>
    <lineage>
        <taxon>Eukaryota</taxon>
        <taxon>Metazoa</taxon>
        <taxon>Ecdysozoa</taxon>
        <taxon>Arthropoda</taxon>
        <taxon>Hexapoda</taxon>
        <taxon>Collembola</taxon>
        <taxon>Entomobryomorpha</taxon>
        <taxon>Entomobryoidea</taxon>
        <taxon>Orchesellidae</taxon>
        <taxon>Orchesellinae</taxon>
        <taxon>Orchesella</taxon>
    </lineage>
</organism>
<feature type="transmembrane region" description="Helical" evidence="2">
    <location>
        <begin position="52"/>
        <end position="73"/>
    </location>
</feature>
<dbReference type="EMBL" id="CAXLJM020000141">
    <property type="protein sequence ID" value="CAL8140721.1"/>
    <property type="molecule type" value="Genomic_DNA"/>
</dbReference>
<keyword evidence="5" id="KW-1185">Reference proteome</keyword>
<feature type="disulfide bond" evidence="1">
    <location>
        <begin position="198"/>
        <end position="232"/>
    </location>
</feature>
<feature type="domain" description="ShKT" evidence="3">
    <location>
        <begin position="345"/>
        <end position="379"/>
    </location>
</feature>
<evidence type="ECO:0000313" key="5">
    <source>
        <dbReference type="Proteomes" id="UP001642540"/>
    </source>
</evidence>
<protein>
    <recommendedName>
        <fullName evidence="3">ShKT domain-containing protein</fullName>
    </recommendedName>
</protein>
<dbReference type="PROSITE" id="PS51670">
    <property type="entry name" value="SHKT"/>
    <property type="match status" value="4"/>
</dbReference>
<feature type="domain" description="ShKT" evidence="3">
    <location>
        <begin position="198"/>
        <end position="232"/>
    </location>
</feature>
<evidence type="ECO:0000313" key="4">
    <source>
        <dbReference type="EMBL" id="CAL8140721.1"/>
    </source>
</evidence>
<accession>A0ABP1S0K1</accession>
<comment type="caution">
    <text evidence="1">Lacks conserved residue(s) required for the propagation of feature annotation.</text>
</comment>
<keyword evidence="2" id="KW-1133">Transmembrane helix</keyword>
<reference evidence="4 5" key="1">
    <citation type="submission" date="2024-08" db="EMBL/GenBank/DDBJ databases">
        <authorList>
            <person name="Cucini C."/>
            <person name="Frati F."/>
        </authorList>
    </citation>
    <scope>NUCLEOTIDE SEQUENCE [LARGE SCALE GENOMIC DNA]</scope>
</reference>
<keyword evidence="2" id="KW-0812">Transmembrane</keyword>
<dbReference type="PANTHER" id="PTHR21724:SF109">
    <property type="entry name" value="SHKT DOMAIN-CONTAINING PROTEIN"/>
    <property type="match status" value="1"/>
</dbReference>
<dbReference type="Proteomes" id="UP001642540">
    <property type="component" value="Unassembled WGS sequence"/>
</dbReference>
<keyword evidence="1" id="KW-1015">Disulfide bond</keyword>
<feature type="disulfide bond" evidence="1">
    <location>
        <begin position="345"/>
        <end position="379"/>
    </location>
</feature>
<sequence>MAPCQYISLSSWYFVENCKVKNRLSDSFWKYGIKKRFNSKRRFRSEAAEMGITSRFLLLGTFFCIAFVVAAFGSRCSELSDSNVDMNACSMCTRASGCVYYVNSGNGSCISFDQVPMMTQSRSVKLFWSQQQCGRSPSNPGVLGSNPRGNRVRREAEICKDDNTRCPNLALRGECDRTPDYMLQYCKLSCKVCATETCKDNNTHCRDWAIDEQCYFNSGYMLKYCKLSCRVCLPVTCEDVDEECVEWAANDECSKNPAYMLTYCRKSCRVCDSEMCVDKHEYCDYWGSIGECSKNPDWMLLNCMKSCKLCRPEPTFTSTENPSDVSESEHPDYSLATSENPGGDCSDVYGDCLNLAAIGVCSNNPEFSLANCRNTCNLCDIDPEGPIPD</sequence>
<feature type="disulfide bond" evidence="1">
    <location>
        <begin position="159"/>
        <end position="193"/>
    </location>
</feature>
<gene>
    <name evidence="4" type="ORF">ODALV1_LOCUS28387</name>
</gene>
<feature type="domain" description="ShKT" evidence="3">
    <location>
        <begin position="271"/>
        <end position="310"/>
    </location>
</feature>
<evidence type="ECO:0000259" key="3">
    <source>
        <dbReference type="PROSITE" id="PS51670"/>
    </source>
</evidence>
<comment type="caution">
    <text evidence="4">The sequence shown here is derived from an EMBL/GenBank/DDBJ whole genome shotgun (WGS) entry which is preliminary data.</text>
</comment>
<dbReference type="SMART" id="SM00254">
    <property type="entry name" value="ShKT"/>
    <property type="match status" value="5"/>
</dbReference>
<keyword evidence="2" id="KW-0472">Membrane</keyword>
<name>A0ABP1S0K1_9HEXA</name>
<evidence type="ECO:0000256" key="2">
    <source>
        <dbReference type="SAM" id="Phobius"/>
    </source>
</evidence>